<dbReference type="Pfam" id="PF12854">
    <property type="entry name" value="PPR_1"/>
    <property type="match status" value="1"/>
</dbReference>
<dbReference type="EMBL" id="CACVBM020001102">
    <property type="protein sequence ID" value="CAA7031112.1"/>
    <property type="molecule type" value="Genomic_DNA"/>
</dbReference>
<feature type="compositionally biased region" description="Basic and acidic residues" evidence="4">
    <location>
        <begin position="115"/>
        <end position="137"/>
    </location>
</feature>
<comment type="similarity">
    <text evidence="1">Belongs to the PPR family. P subfamily.</text>
</comment>
<dbReference type="OrthoDB" id="185373at2759"/>
<dbReference type="Proteomes" id="UP000467841">
    <property type="component" value="Unassembled WGS sequence"/>
</dbReference>
<evidence type="ECO:0000256" key="3">
    <source>
        <dbReference type="PROSITE-ProRule" id="PRU00708"/>
    </source>
</evidence>
<dbReference type="NCBIfam" id="TIGR00756">
    <property type="entry name" value="PPR"/>
    <property type="match status" value="3"/>
</dbReference>
<feature type="region of interest" description="Disordered" evidence="4">
    <location>
        <begin position="612"/>
        <end position="894"/>
    </location>
</feature>
<feature type="compositionally biased region" description="Pro residues" evidence="4">
    <location>
        <begin position="81"/>
        <end position="91"/>
    </location>
</feature>
<accession>A0A6D2J174</accession>
<dbReference type="PANTHER" id="PTHR47937">
    <property type="entry name" value="PLASTID TRANSCRIPTIONALLY ACTIVE CHROMOSOME 2-LIKE PROTEIN"/>
    <property type="match status" value="1"/>
</dbReference>
<feature type="compositionally biased region" description="Basic and acidic residues" evidence="4">
    <location>
        <begin position="885"/>
        <end position="894"/>
    </location>
</feature>
<dbReference type="Gene3D" id="1.25.40.10">
    <property type="entry name" value="Tetratricopeptide repeat domain"/>
    <property type="match status" value="4"/>
</dbReference>
<reference evidence="6 7" key="1">
    <citation type="submission" date="2020-01" db="EMBL/GenBank/DDBJ databases">
        <authorList>
            <person name="Mishra B."/>
        </authorList>
    </citation>
    <scope>NUCLEOTIDE SEQUENCE [LARGE SCALE GENOMIC DNA]</scope>
</reference>
<evidence type="ECO:0000313" key="6">
    <source>
        <dbReference type="EMBL" id="CAA7031112.1"/>
    </source>
</evidence>
<proteinExistence type="inferred from homology"/>
<feature type="compositionally biased region" description="Low complexity" evidence="4">
    <location>
        <begin position="821"/>
        <end position="837"/>
    </location>
</feature>
<evidence type="ECO:0000313" key="7">
    <source>
        <dbReference type="Proteomes" id="UP000467841"/>
    </source>
</evidence>
<feature type="repeat" description="PPR" evidence="3">
    <location>
        <begin position="363"/>
        <end position="397"/>
    </location>
</feature>
<keyword evidence="7" id="KW-1185">Reference proteome</keyword>
<name>A0A6D2J174_9BRAS</name>
<dbReference type="PANTHER" id="PTHR47937:SF2">
    <property type="entry name" value="PENTATRICOPEPTIDE (PPR) REPEAT-CONTAINING PROTEIN, PF01535'-RELATED"/>
    <property type="match status" value="1"/>
</dbReference>
<keyword evidence="2" id="KW-0677">Repeat</keyword>
<dbReference type="PROSITE" id="PS51375">
    <property type="entry name" value="PPR"/>
    <property type="match status" value="6"/>
</dbReference>
<dbReference type="AlphaFoldDB" id="A0A6D2J174"/>
<feature type="repeat" description="PPR" evidence="3">
    <location>
        <begin position="293"/>
        <end position="327"/>
    </location>
</feature>
<organism evidence="6 7">
    <name type="scientific">Microthlaspi erraticum</name>
    <dbReference type="NCBI Taxonomy" id="1685480"/>
    <lineage>
        <taxon>Eukaryota</taxon>
        <taxon>Viridiplantae</taxon>
        <taxon>Streptophyta</taxon>
        <taxon>Embryophyta</taxon>
        <taxon>Tracheophyta</taxon>
        <taxon>Spermatophyta</taxon>
        <taxon>Magnoliopsida</taxon>
        <taxon>eudicotyledons</taxon>
        <taxon>Gunneridae</taxon>
        <taxon>Pentapetalae</taxon>
        <taxon>rosids</taxon>
        <taxon>malvids</taxon>
        <taxon>Brassicales</taxon>
        <taxon>Brassicaceae</taxon>
        <taxon>Coluteocarpeae</taxon>
        <taxon>Microthlaspi</taxon>
    </lineage>
</organism>
<dbReference type="InterPro" id="IPR002885">
    <property type="entry name" value="PPR_rpt"/>
</dbReference>
<gene>
    <name evidence="6" type="ORF">MERR_LOCUS18347</name>
    <name evidence="5" type="ORF">MERR_LOCUS7939</name>
</gene>
<feature type="region of interest" description="Disordered" evidence="4">
    <location>
        <begin position="41"/>
        <end position="149"/>
    </location>
</feature>
<protein>
    <recommendedName>
        <fullName evidence="8">Pentacotripeptide-repeat region of PRORP domain-containing protein</fullName>
    </recommendedName>
</protein>
<dbReference type="FunFam" id="1.25.40.10:FF:000922">
    <property type="entry name" value="Pentatricopeptide repeat-containing protein"/>
    <property type="match status" value="1"/>
</dbReference>
<evidence type="ECO:0008006" key="8">
    <source>
        <dbReference type="Google" id="ProtNLM"/>
    </source>
</evidence>
<feature type="repeat" description="PPR" evidence="3">
    <location>
        <begin position="477"/>
        <end position="511"/>
    </location>
</feature>
<feature type="compositionally biased region" description="Low complexity" evidence="4">
    <location>
        <begin position="679"/>
        <end position="700"/>
    </location>
</feature>
<feature type="compositionally biased region" description="Polar residues" evidence="4">
    <location>
        <begin position="41"/>
        <end position="73"/>
    </location>
</feature>
<evidence type="ECO:0000256" key="4">
    <source>
        <dbReference type="SAM" id="MobiDB-lite"/>
    </source>
</evidence>
<evidence type="ECO:0000256" key="1">
    <source>
        <dbReference type="ARBA" id="ARBA00007626"/>
    </source>
</evidence>
<feature type="compositionally biased region" description="Polar residues" evidence="4">
    <location>
        <begin position="838"/>
        <end position="880"/>
    </location>
</feature>
<feature type="compositionally biased region" description="Polar residues" evidence="4">
    <location>
        <begin position="669"/>
        <end position="678"/>
    </location>
</feature>
<dbReference type="InterPro" id="IPR052308">
    <property type="entry name" value="PPR_domain-containing"/>
</dbReference>
<feature type="repeat" description="PPR" evidence="3">
    <location>
        <begin position="258"/>
        <end position="292"/>
    </location>
</feature>
<dbReference type="Pfam" id="PF01535">
    <property type="entry name" value="PPR"/>
    <property type="match status" value="4"/>
</dbReference>
<dbReference type="SUPFAM" id="SSF48452">
    <property type="entry name" value="TPR-like"/>
    <property type="match status" value="1"/>
</dbReference>
<feature type="compositionally biased region" description="Low complexity" evidence="4">
    <location>
        <begin position="654"/>
        <end position="667"/>
    </location>
</feature>
<feature type="repeat" description="PPR" evidence="3">
    <location>
        <begin position="222"/>
        <end position="257"/>
    </location>
</feature>
<dbReference type="GO" id="GO:0009793">
    <property type="term" value="P:embryo development ending in seed dormancy"/>
    <property type="evidence" value="ECO:0007669"/>
    <property type="project" value="UniProtKB-ARBA"/>
</dbReference>
<evidence type="ECO:0000313" key="5">
    <source>
        <dbReference type="EMBL" id="CAA7020704.1"/>
    </source>
</evidence>
<feature type="compositionally biased region" description="Polar residues" evidence="4">
    <location>
        <begin position="701"/>
        <end position="820"/>
    </location>
</feature>
<sequence length="894" mass="99230">MAICNLLRRRSSLFNRLCSATTTSRSPIPISPLHQRFYNISISPDNQHPETNTDNQNSETSPIPNSFPANDPSQFHIPPNHTYPPIPPPIPQRTMAFSSAEEAAAERRRRKRRLRIEPPLHALRRDPSAPPPKRDPNAPRVPDSTSSLVGQRLNLHNRVQSLIRASDLDAASRLARQSVFSNTRPTVFTCNAIIAAMYRAKRYSDSISLFEYFFKQSNIVPNVVSYNQIINAHCDEGHVEEALEVYRNIIANAPFAPSSVTYRHLTKGLVQAGRIGDAASLLKEMLSKGQAADSIVYNNLIRGYLDLGDLVMANEFFDELKLRCIVYDGIVNATFMEYWFEQGKDKEAMEAYHSLLNKKFRMHPPTGNVLLEVFLKYGKKSEAWALFNEMLDNHTPPNILSVNSETVSLMVNECFKMGQYTEAIDTFKKVGSKPTSRALVMDYVGYCNIVTRFCEEGMLPEAERFFAEGVSKSLPPDAPSHRAMINAYLKAERIDDAIKMLNRMVDVNLRVVADFGTRVFGELIKNGKFTESAEVLTKMGEKEPKPDASIYEVVVRGLSDGGALDVAKDIVGEMVGRGVGVAPVLREFIVETFEKAGRLEEIEKVLNSAAWPVRKSGNTPPSVPSVFGNTLGAPQQPRDKVPWTSQGAGLPNSGRANGTAGQTAGGTYKANNGENPSWSNTSVNHQQQQQSWSNQTAGQQPPSWSNQAPGYQQQQGWSNPSGQQQPWANQTSGQQQPWSNQSSGQKQPWANQAASQQQPWANQNTSQQQPWGNQTSGQQQPWANQTPGQQQPWASQTPGQQQPWSNQTPGQQQPWSNQTAGQQSAAWNGQQQQWSNQPASHHQSQWSNPAPGQVSNQAPRSNSVDSHPPQQQEPVSSNGWQDGEEEKKVAESSN</sequence>
<feature type="repeat" description="PPR" evidence="3">
    <location>
        <begin position="442"/>
        <end position="476"/>
    </location>
</feature>
<evidence type="ECO:0000256" key="2">
    <source>
        <dbReference type="ARBA" id="ARBA00022737"/>
    </source>
</evidence>
<dbReference type="InterPro" id="IPR011990">
    <property type="entry name" value="TPR-like_helical_dom_sf"/>
</dbReference>
<dbReference type="EMBL" id="CACVBM020000555">
    <property type="protein sequence ID" value="CAA7020704.1"/>
    <property type="molecule type" value="Genomic_DNA"/>
</dbReference>